<dbReference type="Gene3D" id="3.40.50.300">
    <property type="entry name" value="P-loop containing nucleotide triphosphate hydrolases"/>
    <property type="match status" value="1"/>
</dbReference>
<feature type="domain" description="Bacterial type II secretion system protein E" evidence="3">
    <location>
        <begin position="31"/>
        <end position="240"/>
    </location>
</feature>
<feature type="non-terminal residue" evidence="4">
    <location>
        <position position="1"/>
    </location>
</feature>
<proteinExistence type="predicted"/>
<dbReference type="InterPro" id="IPR001482">
    <property type="entry name" value="T2SS/T4SS_dom"/>
</dbReference>
<dbReference type="PANTHER" id="PTHR30258:SF1">
    <property type="entry name" value="PROTEIN TRANSPORT PROTEIN HOFB HOMOLOG"/>
    <property type="match status" value="1"/>
</dbReference>
<evidence type="ECO:0000259" key="3">
    <source>
        <dbReference type="Pfam" id="PF00437"/>
    </source>
</evidence>
<keyword evidence="2" id="KW-0067">ATP-binding</keyword>
<feature type="non-terminal residue" evidence="4">
    <location>
        <position position="240"/>
    </location>
</feature>
<sequence length="240" mass="26878">ADERQMADFFSDLSEEDLEIGDGSHTETVSEEDAPIIQYVHSLIKDALEMRSSDIHMEPLEKKFRIRFRIDGKLREQPDPPKRLQPSILSRTKLMANVSLAEKRVPQDGRINIKAGEKVIDLRVSTLPTVHGESIVMRILDKESLRLGLPQLGFFSDDQQTFERVIGMPDGIFLVTGPTGSGKSTTLYSALNVINKSDRKIITVEDPVEYELSGINQVQVRAEVGMTFSAALRAMLRQAP</sequence>
<name>A0A383CG70_9ZZZZ</name>
<dbReference type="SUPFAM" id="SSF52540">
    <property type="entry name" value="P-loop containing nucleoside triphosphate hydrolases"/>
    <property type="match status" value="1"/>
</dbReference>
<gene>
    <name evidence="4" type="ORF">METZ01_LOCUS483988</name>
</gene>
<dbReference type="EMBL" id="UINC01208549">
    <property type="protein sequence ID" value="SVE31134.1"/>
    <property type="molecule type" value="Genomic_DNA"/>
</dbReference>
<dbReference type="GO" id="GO:0005886">
    <property type="term" value="C:plasma membrane"/>
    <property type="evidence" value="ECO:0007669"/>
    <property type="project" value="TreeGrafter"/>
</dbReference>
<reference evidence="4" key="1">
    <citation type="submission" date="2018-05" db="EMBL/GenBank/DDBJ databases">
        <authorList>
            <person name="Lanie J.A."/>
            <person name="Ng W.-L."/>
            <person name="Kazmierczak K.M."/>
            <person name="Andrzejewski T.M."/>
            <person name="Davidsen T.M."/>
            <person name="Wayne K.J."/>
            <person name="Tettelin H."/>
            <person name="Glass J.I."/>
            <person name="Rusch D."/>
            <person name="Podicherti R."/>
            <person name="Tsui H.-C.T."/>
            <person name="Winkler M.E."/>
        </authorList>
    </citation>
    <scope>NUCLEOTIDE SEQUENCE</scope>
</reference>
<keyword evidence="1" id="KW-0547">Nucleotide-binding</keyword>
<dbReference type="InterPro" id="IPR027417">
    <property type="entry name" value="P-loop_NTPase"/>
</dbReference>
<dbReference type="FunFam" id="3.30.450.90:FF:000001">
    <property type="entry name" value="Type II secretion system ATPase GspE"/>
    <property type="match status" value="1"/>
</dbReference>
<dbReference type="Pfam" id="PF00437">
    <property type="entry name" value="T2SSE"/>
    <property type="match status" value="1"/>
</dbReference>
<dbReference type="Gene3D" id="3.30.450.90">
    <property type="match status" value="1"/>
</dbReference>
<accession>A0A383CG70</accession>
<evidence type="ECO:0000256" key="2">
    <source>
        <dbReference type="ARBA" id="ARBA00022840"/>
    </source>
</evidence>
<organism evidence="4">
    <name type="scientific">marine metagenome</name>
    <dbReference type="NCBI Taxonomy" id="408172"/>
    <lineage>
        <taxon>unclassified sequences</taxon>
        <taxon>metagenomes</taxon>
        <taxon>ecological metagenomes</taxon>
    </lineage>
</organism>
<dbReference type="PANTHER" id="PTHR30258">
    <property type="entry name" value="TYPE II SECRETION SYSTEM PROTEIN GSPE-RELATED"/>
    <property type="match status" value="1"/>
</dbReference>
<evidence type="ECO:0000313" key="4">
    <source>
        <dbReference type="EMBL" id="SVE31134.1"/>
    </source>
</evidence>
<dbReference type="GO" id="GO:0016887">
    <property type="term" value="F:ATP hydrolysis activity"/>
    <property type="evidence" value="ECO:0007669"/>
    <property type="project" value="TreeGrafter"/>
</dbReference>
<dbReference type="GO" id="GO:0005524">
    <property type="term" value="F:ATP binding"/>
    <property type="evidence" value="ECO:0007669"/>
    <property type="project" value="UniProtKB-KW"/>
</dbReference>
<dbReference type="AlphaFoldDB" id="A0A383CG70"/>
<protein>
    <recommendedName>
        <fullName evidence="3">Bacterial type II secretion system protein E domain-containing protein</fullName>
    </recommendedName>
</protein>
<evidence type="ECO:0000256" key="1">
    <source>
        <dbReference type="ARBA" id="ARBA00022741"/>
    </source>
</evidence>